<organism evidence="2 3">
    <name type="scientific">Sphingopyxis macrogoltabida</name>
    <name type="common">Sphingomonas macrogoltabidus</name>
    <dbReference type="NCBI Taxonomy" id="33050"/>
    <lineage>
        <taxon>Bacteria</taxon>
        <taxon>Pseudomonadati</taxon>
        <taxon>Pseudomonadota</taxon>
        <taxon>Alphaproteobacteria</taxon>
        <taxon>Sphingomonadales</taxon>
        <taxon>Sphingomonadaceae</taxon>
        <taxon>Sphingopyxis</taxon>
    </lineage>
</organism>
<feature type="transmembrane region" description="Helical" evidence="1">
    <location>
        <begin position="329"/>
        <end position="349"/>
    </location>
</feature>
<reference evidence="3" key="1">
    <citation type="submission" date="2015-11" db="EMBL/GenBank/DDBJ databases">
        <title>Complete genome sequence of a polyethylene-glycol degrader Sphingopyxis macrogoltabida 203N (NBRC 111659).</title>
        <authorList>
            <person name="Yoshiyuki O."/>
            <person name="Shouta N."/>
            <person name="Nagata Y."/>
            <person name="Numata M."/>
            <person name="Tsuchikane K."/>
            <person name="Hosoyama A."/>
            <person name="Yamazoe A."/>
            <person name="Tsuda M."/>
            <person name="Fujita N."/>
            <person name="Kawai F."/>
        </authorList>
    </citation>
    <scope>NUCLEOTIDE SEQUENCE [LARGE SCALE GENOMIC DNA]</scope>
    <source>
        <strain evidence="3">203N</strain>
    </source>
</reference>
<keyword evidence="1" id="KW-0472">Membrane</keyword>
<reference evidence="2 3" key="2">
    <citation type="journal article" date="2016" name="Genome Announc.">
        <title>Complete Genome Sequence of Sphingopyxis macrogoltabida Strain 203N (NBRC 111659), a Polyethylene Glycol Degrader.</title>
        <authorList>
            <person name="Ohtsubo Y."/>
            <person name="Nonoyama S."/>
            <person name="Nagata Y."/>
            <person name="Numata M."/>
            <person name="Tsuchikane K."/>
            <person name="Hosoyama A."/>
            <person name="Yamazoe A."/>
            <person name="Tsuda M."/>
            <person name="Fujita N."/>
            <person name="Kawai F."/>
        </authorList>
    </citation>
    <scope>NUCLEOTIDE SEQUENCE [LARGE SCALE GENOMIC DNA]</scope>
    <source>
        <strain evidence="2 3">203N</strain>
    </source>
</reference>
<evidence type="ECO:0000313" key="3">
    <source>
        <dbReference type="Proteomes" id="UP000076088"/>
    </source>
</evidence>
<protein>
    <submittedName>
        <fullName evidence="2">Uncharacterized protein</fullName>
    </submittedName>
</protein>
<accession>A0AAC8YXU0</accession>
<evidence type="ECO:0000256" key="1">
    <source>
        <dbReference type="SAM" id="Phobius"/>
    </source>
</evidence>
<keyword evidence="1" id="KW-1133">Transmembrane helix</keyword>
<keyword evidence="1" id="KW-0812">Transmembrane</keyword>
<name>A0AAC8YXU0_SPHMC</name>
<dbReference type="EMBL" id="CP013344">
    <property type="protein sequence ID" value="AMU88122.1"/>
    <property type="molecule type" value="Genomic_DNA"/>
</dbReference>
<gene>
    <name evidence="2" type="ORF">ATM17_03530</name>
</gene>
<sequence>MVRLHVNLWRDISKKFNFLDIGFHLEETADLDRLYLYLPAPIEIASIYDLSNALKDADTLNAVFNEVAAIEREADEHFIIKTDTSRRIIHHVDPARDISVLPVPIPGRPCGTTITLKSALCARINDQKNRAPQHYVRLRIFLHGDAQNLFTTEDGATSLGLSLTQDMLETTEFRLNERRSFPHVILERAAEGQVRLESVHYFLIRSKDHQLGSQHQNFRKVRHLEPDIWTSYLLVGQPAPRKWSGKPRADGMIIYQWRAIARKDKATNKPVYLDDFIAYASFRIAKDKILAYFVAALAIGGVGSALLNVGLSGLARFLKIFEWGPLGVGWSNLITGFILGLAALAPMWFSKLKRWWRKL</sequence>
<dbReference type="AlphaFoldDB" id="A0AAC8YXU0"/>
<keyword evidence="3" id="KW-1185">Reference proteome</keyword>
<dbReference type="Proteomes" id="UP000076088">
    <property type="component" value="Chromosome"/>
</dbReference>
<proteinExistence type="predicted"/>
<evidence type="ECO:0000313" key="2">
    <source>
        <dbReference type="EMBL" id="AMU88122.1"/>
    </source>
</evidence>
<feature type="transmembrane region" description="Helical" evidence="1">
    <location>
        <begin position="289"/>
        <end position="309"/>
    </location>
</feature>